<accession>A0A1E5UJN8</accession>
<dbReference type="InterPro" id="IPR009003">
    <property type="entry name" value="Peptidase_S1_PA"/>
</dbReference>
<proteinExistence type="predicted"/>
<dbReference type="EMBL" id="LWDX02075015">
    <property type="protein sequence ID" value="OEL13028.1"/>
    <property type="molecule type" value="Genomic_DNA"/>
</dbReference>
<dbReference type="PANTHER" id="PTHR18868">
    <property type="entry name" value="OS07G0665300 PROTEIN-RELATED"/>
    <property type="match status" value="1"/>
</dbReference>
<feature type="non-terminal residue" evidence="1">
    <location>
        <position position="1"/>
    </location>
</feature>
<dbReference type="OrthoDB" id="681969at2759"/>
<dbReference type="AlphaFoldDB" id="A0A1E5UJN8"/>
<evidence type="ECO:0000313" key="2">
    <source>
        <dbReference type="Proteomes" id="UP000095767"/>
    </source>
</evidence>
<comment type="caution">
    <text evidence="1">The sequence shown here is derived from an EMBL/GenBank/DDBJ whole genome shotgun (WGS) entry which is preliminary data.</text>
</comment>
<dbReference type="PANTHER" id="PTHR18868:SF45">
    <property type="entry name" value="OS03G0109900 PROTEIN"/>
    <property type="match status" value="1"/>
</dbReference>
<dbReference type="Proteomes" id="UP000095767">
    <property type="component" value="Unassembled WGS sequence"/>
</dbReference>
<sequence length="148" mass="16117">LTSASLVSDFVCDNKIAENLRGTLQHYNLHYNVALVSVKDFCAPNPANIQHQGRDELVAIGCCFEYGILMAARGQHTEMLGRLDCKLLRYSTCKITKAGIGGPLVDFDGKFLGMNFCGMDLYGISSHLISSHLIIRNLHGKEKAGGAT</sequence>
<gene>
    <name evidence="1" type="ORF">BAE44_0025952</name>
</gene>
<evidence type="ECO:0000313" key="1">
    <source>
        <dbReference type="EMBL" id="OEL13028.1"/>
    </source>
</evidence>
<organism evidence="1 2">
    <name type="scientific">Dichanthelium oligosanthes</name>
    <dbReference type="NCBI Taxonomy" id="888268"/>
    <lineage>
        <taxon>Eukaryota</taxon>
        <taxon>Viridiplantae</taxon>
        <taxon>Streptophyta</taxon>
        <taxon>Embryophyta</taxon>
        <taxon>Tracheophyta</taxon>
        <taxon>Spermatophyta</taxon>
        <taxon>Magnoliopsida</taxon>
        <taxon>Liliopsida</taxon>
        <taxon>Poales</taxon>
        <taxon>Poaceae</taxon>
        <taxon>PACMAD clade</taxon>
        <taxon>Panicoideae</taxon>
        <taxon>Panicodae</taxon>
        <taxon>Paniceae</taxon>
        <taxon>Dichantheliinae</taxon>
        <taxon>Dichanthelium</taxon>
    </lineage>
</organism>
<keyword evidence="2" id="KW-1185">Reference proteome</keyword>
<name>A0A1E5UJN8_9POAL</name>
<dbReference type="STRING" id="888268.A0A1E5UJN8"/>
<protein>
    <submittedName>
        <fullName evidence="1">Uncharacterized protein</fullName>
    </submittedName>
</protein>
<reference evidence="1 2" key="1">
    <citation type="submission" date="2016-09" db="EMBL/GenBank/DDBJ databases">
        <title>The draft genome of Dichanthelium oligosanthes: A C3 panicoid grass species.</title>
        <authorList>
            <person name="Studer A.J."/>
            <person name="Schnable J.C."/>
            <person name="Brutnell T.P."/>
        </authorList>
    </citation>
    <scope>NUCLEOTIDE SEQUENCE [LARGE SCALE GENOMIC DNA]</scope>
    <source>
        <strain evidence="2">cv. Kellogg 1175</strain>
        <tissue evidence="1">Leaf</tissue>
    </source>
</reference>
<dbReference type="SUPFAM" id="SSF50494">
    <property type="entry name" value="Trypsin-like serine proteases"/>
    <property type="match status" value="1"/>
</dbReference>